<evidence type="ECO:0000313" key="2">
    <source>
        <dbReference type="Proteomes" id="UP000553632"/>
    </source>
</evidence>
<accession>A0A7J6S2R0</accession>
<organism evidence="1 2">
    <name type="scientific">Perkinsus olseni</name>
    <name type="common">Perkinsus atlanticus</name>
    <dbReference type="NCBI Taxonomy" id="32597"/>
    <lineage>
        <taxon>Eukaryota</taxon>
        <taxon>Sar</taxon>
        <taxon>Alveolata</taxon>
        <taxon>Perkinsozoa</taxon>
        <taxon>Perkinsea</taxon>
        <taxon>Perkinsida</taxon>
        <taxon>Perkinsidae</taxon>
        <taxon>Perkinsus</taxon>
    </lineage>
</organism>
<gene>
    <name evidence="1" type="ORF">FOZ63_020206</name>
</gene>
<reference evidence="1 2" key="1">
    <citation type="submission" date="2020-04" db="EMBL/GenBank/DDBJ databases">
        <title>Perkinsus olseni comparative genomics.</title>
        <authorList>
            <person name="Bogema D.R."/>
        </authorList>
    </citation>
    <scope>NUCLEOTIDE SEQUENCE [LARGE SCALE GENOMIC DNA]</scope>
    <source>
        <strain evidence="1 2">ATCC PRA-207</strain>
    </source>
</reference>
<dbReference type="AlphaFoldDB" id="A0A7J6S2R0"/>
<proteinExistence type="predicted"/>
<comment type="caution">
    <text evidence="1">The sequence shown here is derived from an EMBL/GenBank/DDBJ whole genome shotgun (WGS) entry which is preliminary data.</text>
</comment>
<sequence>APLLEPDIDLEFLSDDCDGWYGSSGHVNWNWEAPSLPPLRVYAIPIGDPNYLIMKSGQAEQHQTAKMGAAMVAAAFTNPLVESMASDVLPYPIDIIFYCGPRLHLII</sequence>
<dbReference type="Proteomes" id="UP000553632">
    <property type="component" value="Unassembled WGS sequence"/>
</dbReference>
<keyword evidence="2" id="KW-1185">Reference proteome</keyword>
<evidence type="ECO:0000313" key="1">
    <source>
        <dbReference type="EMBL" id="KAF4726802.1"/>
    </source>
</evidence>
<feature type="non-terminal residue" evidence="1">
    <location>
        <position position="107"/>
    </location>
</feature>
<name>A0A7J6S2R0_PEROL</name>
<protein>
    <submittedName>
        <fullName evidence="1">Uncharacterized protein</fullName>
    </submittedName>
</protein>
<feature type="non-terminal residue" evidence="1">
    <location>
        <position position="1"/>
    </location>
</feature>
<dbReference type="EMBL" id="JABANO010021442">
    <property type="protein sequence ID" value="KAF4726802.1"/>
    <property type="molecule type" value="Genomic_DNA"/>
</dbReference>